<dbReference type="Pfam" id="PF12741">
    <property type="entry name" value="SusD-like"/>
    <property type="match status" value="1"/>
</dbReference>
<gene>
    <name evidence="2" type="ORF">L3X37_09145</name>
</gene>
<keyword evidence="1" id="KW-0732">Signal</keyword>
<reference evidence="2" key="1">
    <citation type="submission" date="2022-01" db="EMBL/GenBank/DDBJ databases">
        <title>Draft genome sequence of Sabulilitoribacter arenilitoris KCTC 52401.</title>
        <authorList>
            <person name="Oh J.-S."/>
        </authorList>
    </citation>
    <scope>NUCLEOTIDE SEQUENCE</scope>
    <source>
        <strain evidence="2">HMF6543</strain>
    </source>
</reference>
<keyword evidence="2" id="KW-0449">Lipoprotein</keyword>
<feature type="signal peptide" evidence="1">
    <location>
        <begin position="1"/>
        <end position="19"/>
    </location>
</feature>
<feature type="chain" id="PRO_5042040222" evidence="1">
    <location>
        <begin position="20"/>
        <end position="522"/>
    </location>
</feature>
<evidence type="ECO:0000256" key="1">
    <source>
        <dbReference type="SAM" id="SignalP"/>
    </source>
</evidence>
<dbReference type="InterPro" id="IPR011990">
    <property type="entry name" value="TPR-like_helical_dom_sf"/>
</dbReference>
<dbReference type="AlphaFoldDB" id="A0AAE3EN84"/>
<dbReference type="InterPro" id="IPR024302">
    <property type="entry name" value="SusD-like"/>
</dbReference>
<dbReference type="SUPFAM" id="SSF48452">
    <property type="entry name" value="TPR-like"/>
    <property type="match status" value="1"/>
</dbReference>
<name>A0AAE3EN84_9FLAO</name>
<dbReference type="EMBL" id="JAKKDU010000009">
    <property type="protein sequence ID" value="MCF7568528.1"/>
    <property type="molecule type" value="Genomic_DNA"/>
</dbReference>
<proteinExistence type="predicted"/>
<organism evidence="2 3">
    <name type="scientific">Wocania arenilitoris</name>
    <dbReference type="NCBI Taxonomy" id="2044858"/>
    <lineage>
        <taxon>Bacteria</taxon>
        <taxon>Pseudomonadati</taxon>
        <taxon>Bacteroidota</taxon>
        <taxon>Flavobacteriia</taxon>
        <taxon>Flavobacteriales</taxon>
        <taxon>Flavobacteriaceae</taxon>
        <taxon>Wocania</taxon>
    </lineage>
</organism>
<dbReference type="Proteomes" id="UP001199795">
    <property type="component" value="Unassembled WGS sequence"/>
</dbReference>
<dbReference type="PROSITE" id="PS51257">
    <property type="entry name" value="PROKAR_LIPOPROTEIN"/>
    <property type="match status" value="1"/>
</dbReference>
<keyword evidence="3" id="KW-1185">Reference proteome</keyword>
<protein>
    <submittedName>
        <fullName evidence="2">SusD/RagB family nutrient-binding outer membrane lipoprotein</fullName>
    </submittedName>
</protein>
<sequence length="522" mass="57203">MKRILIKISFGIMMSIMLAGCTKDFNELNTNPLALGTDVLEGSPVLQGQAFAQAQYVSVNGLHWRFQISQNLFSDIWCQYFATTAAGFDSDRYVQVGRWADLAWGSFYGQAAPQIKLVEDLSAANGNDVGNAMAKIVKVHAYHRITDYWGPVPYSQFGNQELSVPYDTQEAIYSDFFTTLDDAVAKLKANSGGSAYAGSDRTYGGNAAKWLKFANSLRLRLALRIKYVDPAKAKTEAEKAVTDGVFMTNDDNALVSVDDTNRNPLETITDWGEFRMSATMESILKGYDDPRISEYFAPAVNGDSDGDGNPYEGLLNGQAKVTLETSQNAGHSDLATRFIDVAKGGINPPIELMSAAEVFFLRAEGALEGWSMGGTAQELYEEGIRTSMMEKTGADAAAINAYIASSNVPVAYDAGTTPVTDIPIAYDAGGTMERQLEQIITQKWIALYPNGWEAWAELRRTGYPKQYARVQSENPDVAADEIMRRMVYTSSEFDTNGEAVNAAISTLSGGDKNSTKLWWDKK</sequence>
<dbReference type="RefSeq" id="WP_237239871.1">
    <property type="nucleotide sequence ID" value="NZ_JAKKDU010000009.1"/>
</dbReference>
<evidence type="ECO:0000313" key="2">
    <source>
        <dbReference type="EMBL" id="MCF7568528.1"/>
    </source>
</evidence>
<comment type="caution">
    <text evidence="2">The sequence shown here is derived from an EMBL/GenBank/DDBJ whole genome shotgun (WGS) entry which is preliminary data.</text>
</comment>
<dbReference type="Gene3D" id="1.25.40.390">
    <property type="match status" value="1"/>
</dbReference>
<accession>A0AAE3EN84</accession>
<evidence type="ECO:0000313" key="3">
    <source>
        <dbReference type="Proteomes" id="UP001199795"/>
    </source>
</evidence>